<comment type="caution">
    <text evidence="2">The sequence shown here is derived from an EMBL/GenBank/DDBJ whole genome shotgun (WGS) entry which is preliminary data.</text>
</comment>
<dbReference type="GO" id="GO:0016491">
    <property type="term" value="F:oxidoreductase activity"/>
    <property type="evidence" value="ECO:0007669"/>
    <property type="project" value="UniProtKB-KW"/>
</dbReference>
<dbReference type="PANTHER" id="PTHR30543:SF21">
    <property type="entry name" value="NAD(P)H-DEPENDENT FMN REDUCTASE LOT6"/>
    <property type="match status" value="1"/>
</dbReference>
<organism evidence="2 3">
    <name type="scientific">Hirschia litorea</name>
    <dbReference type="NCBI Taxonomy" id="1199156"/>
    <lineage>
        <taxon>Bacteria</taxon>
        <taxon>Pseudomonadati</taxon>
        <taxon>Pseudomonadota</taxon>
        <taxon>Alphaproteobacteria</taxon>
        <taxon>Hyphomonadales</taxon>
        <taxon>Hyphomonadaceae</taxon>
        <taxon>Hirschia</taxon>
    </lineage>
</organism>
<keyword evidence="2" id="KW-0560">Oxidoreductase</keyword>
<name>A0ABW2IL89_9PROT</name>
<dbReference type="InterPro" id="IPR050712">
    <property type="entry name" value="NAD(P)H-dep_reductase"/>
</dbReference>
<dbReference type="SUPFAM" id="SSF52218">
    <property type="entry name" value="Flavoproteins"/>
    <property type="match status" value="1"/>
</dbReference>
<protein>
    <submittedName>
        <fullName evidence="2">NADPH-dependent FMN reductase</fullName>
        <ecNumber evidence="2">1.-.-.-</ecNumber>
    </submittedName>
</protein>
<evidence type="ECO:0000313" key="3">
    <source>
        <dbReference type="Proteomes" id="UP001596492"/>
    </source>
</evidence>
<dbReference type="InterPro" id="IPR029039">
    <property type="entry name" value="Flavoprotein-like_sf"/>
</dbReference>
<keyword evidence="3" id="KW-1185">Reference proteome</keyword>
<dbReference type="EC" id="1.-.-.-" evidence="2"/>
<feature type="domain" description="NADPH-dependent FMN reductase-like" evidence="1">
    <location>
        <begin position="2"/>
        <end position="156"/>
    </location>
</feature>
<sequence>MTKLLFLAGSARKESCNKKLAKYGSILAKEMGADATFIDLKDYELPIFCEDFEAENGMPQNAQKLKQLFDAHDGFFISSPEYNSAYSPLLKNTIDWITRPSPEPAPHWVPFKGKVAAIAGASPGALGGMRVLVPLRMLLGNLGVHVVPNQAAIGNGFNAFNEDGALINDSQLALFGSVIKDLIDTTDKLKA</sequence>
<gene>
    <name evidence="2" type="ORF">ACFQS8_09115</name>
</gene>
<reference evidence="3" key="1">
    <citation type="journal article" date="2019" name="Int. J. Syst. Evol. Microbiol.">
        <title>The Global Catalogue of Microorganisms (GCM) 10K type strain sequencing project: providing services to taxonomists for standard genome sequencing and annotation.</title>
        <authorList>
            <consortium name="The Broad Institute Genomics Platform"/>
            <consortium name="The Broad Institute Genome Sequencing Center for Infectious Disease"/>
            <person name="Wu L."/>
            <person name="Ma J."/>
        </authorList>
    </citation>
    <scope>NUCLEOTIDE SEQUENCE [LARGE SCALE GENOMIC DNA]</scope>
    <source>
        <strain evidence="3">CCUG 51308</strain>
    </source>
</reference>
<dbReference type="Proteomes" id="UP001596492">
    <property type="component" value="Unassembled WGS sequence"/>
</dbReference>
<evidence type="ECO:0000259" key="1">
    <source>
        <dbReference type="Pfam" id="PF03358"/>
    </source>
</evidence>
<dbReference type="RefSeq" id="WP_382167014.1">
    <property type="nucleotide sequence ID" value="NZ_JBHTBR010000005.1"/>
</dbReference>
<dbReference type="Pfam" id="PF03358">
    <property type="entry name" value="FMN_red"/>
    <property type="match status" value="1"/>
</dbReference>
<accession>A0ABW2IL89</accession>
<dbReference type="InterPro" id="IPR005025">
    <property type="entry name" value="FMN_Rdtase-like_dom"/>
</dbReference>
<dbReference type="EMBL" id="JBHTBR010000005">
    <property type="protein sequence ID" value="MFC7291772.1"/>
    <property type="molecule type" value="Genomic_DNA"/>
</dbReference>
<evidence type="ECO:0000313" key="2">
    <source>
        <dbReference type="EMBL" id="MFC7291772.1"/>
    </source>
</evidence>
<dbReference type="Gene3D" id="3.40.50.360">
    <property type="match status" value="1"/>
</dbReference>
<dbReference type="PANTHER" id="PTHR30543">
    <property type="entry name" value="CHROMATE REDUCTASE"/>
    <property type="match status" value="1"/>
</dbReference>
<proteinExistence type="predicted"/>